<accession>A0A1Y6BAD8</accession>
<dbReference type="PROSITE" id="PS51257">
    <property type="entry name" value="PROKAR_LIPOPROTEIN"/>
    <property type="match status" value="1"/>
</dbReference>
<gene>
    <name evidence="9" type="ORF">SAMN02745746_00717</name>
</gene>
<reference evidence="10" key="1">
    <citation type="submission" date="2017-04" db="EMBL/GenBank/DDBJ databases">
        <authorList>
            <person name="Varghese N."/>
            <person name="Submissions S."/>
        </authorList>
    </citation>
    <scope>NUCLEOTIDE SEQUENCE [LARGE SCALE GENOMIC DNA]</scope>
    <source>
        <strain evidence="10">DSM 22618</strain>
    </source>
</reference>
<dbReference type="GO" id="GO:0009055">
    <property type="term" value="F:electron transfer activity"/>
    <property type="evidence" value="ECO:0007669"/>
    <property type="project" value="InterPro"/>
</dbReference>
<dbReference type="InterPro" id="IPR036909">
    <property type="entry name" value="Cyt_c-like_dom_sf"/>
</dbReference>
<evidence type="ECO:0000256" key="7">
    <source>
        <dbReference type="SAM" id="SignalP"/>
    </source>
</evidence>
<keyword evidence="4" id="KW-0249">Electron transport</keyword>
<evidence type="ECO:0000313" key="10">
    <source>
        <dbReference type="Proteomes" id="UP000192920"/>
    </source>
</evidence>
<evidence type="ECO:0000256" key="5">
    <source>
        <dbReference type="ARBA" id="ARBA00023004"/>
    </source>
</evidence>
<dbReference type="RefSeq" id="WP_085275068.1">
    <property type="nucleotide sequence ID" value="NZ_FXAG01000003.1"/>
</dbReference>
<evidence type="ECO:0000256" key="2">
    <source>
        <dbReference type="ARBA" id="ARBA00022617"/>
    </source>
</evidence>
<keyword evidence="1" id="KW-0813">Transport</keyword>
<dbReference type="PRINTS" id="PR00607">
    <property type="entry name" value="CYTCHROMECIE"/>
</dbReference>
<feature type="domain" description="Cytochrome c" evidence="8">
    <location>
        <begin position="50"/>
        <end position="134"/>
    </location>
</feature>
<evidence type="ECO:0000256" key="3">
    <source>
        <dbReference type="ARBA" id="ARBA00022723"/>
    </source>
</evidence>
<dbReference type="SUPFAM" id="SSF46626">
    <property type="entry name" value="Cytochrome c"/>
    <property type="match status" value="1"/>
</dbReference>
<dbReference type="InterPro" id="IPR002323">
    <property type="entry name" value="Cyt_CIE"/>
</dbReference>
<dbReference type="GO" id="GO:0005506">
    <property type="term" value="F:iron ion binding"/>
    <property type="evidence" value="ECO:0007669"/>
    <property type="project" value="InterPro"/>
</dbReference>
<evidence type="ECO:0000256" key="1">
    <source>
        <dbReference type="ARBA" id="ARBA00022448"/>
    </source>
</evidence>
<organism evidence="9 10">
    <name type="scientific">Pseudogulbenkiania subflava DSM 22618</name>
    <dbReference type="NCBI Taxonomy" id="1123014"/>
    <lineage>
        <taxon>Bacteria</taxon>
        <taxon>Pseudomonadati</taxon>
        <taxon>Pseudomonadota</taxon>
        <taxon>Betaproteobacteria</taxon>
        <taxon>Neisseriales</taxon>
        <taxon>Chromobacteriaceae</taxon>
        <taxon>Pseudogulbenkiania</taxon>
    </lineage>
</organism>
<dbReference type="PANTHER" id="PTHR40942:SF4">
    <property type="entry name" value="CYTOCHROME C5"/>
    <property type="match status" value="1"/>
</dbReference>
<protein>
    <submittedName>
        <fullName evidence="9">Cytochrome c5</fullName>
    </submittedName>
</protein>
<dbReference type="EMBL" id="FXAG01000003">
    <property type="protein sequence ID" value="SMF01385.1"/>
    <property type="molecule type" value="Genomic_DNA"/>
</dbReference>
<dbReference type="PROSITE" id="PS51007">
    <property type="entry name" value="CYTC"/>
    <property type="match status" value="1"/>
</dbReference>
<sequence length="135" mass="13562">MKKKVLVLALLSLVTLAACGKKEAATEGAAQAAATPAAAPAATTTAAADPALKAGEDVFKKTCVMCHQTGAAGAPMLGNKGDWQARVAQGKDTLYKHALEGFTGEKGAMPARGGNSALSDADVKAAVDYMLSKVS</sequence>
<evidence type="ECO:0000256" key="4">
    <source>
        <dbReference type="ARBA" id="ARBA00022982"/>
    </source>
</evidence>
<dbReference type="PANTHER" id="PTHR40942">
    <property type="match status" value="1"/>
</dbReference>
<evidence type="ECO:0000313" key="9">
    <source>
        <dbReference type="EMBL" id="SMF01385.1"/>
    </source>
</evidence>
<keyword evidence="3 6" id="KW-0479">Metal-binding</keyword>
<feature type="signal peptide" evidence="7">
    <location>
        <begin position="1"/>
        <end position="17"/>
    </location>
</feature>
<dbReference type="Proteomes" id="UP000192920">
    <property type="component" value="Unassembled WGS sequence"/>
</dbReference>
<evidence type="ECO:0000259" key="8">
    <source>
        <dbReference type="PROSITE" id="PS51007"/>
    </source>
</evidence>
<feature type="chain" id="PRO_5013209748" evidence="7">
    <location>
        <begin position="18"/>
        <end position="135"/>
    </location>
</feature>
<keyword evidence="7" id="KW-0732">Signal</keyword>
<keyword evidence="10" id="KW-1185">Reference proteome</keyword>
<dbReference type="GO" id="GO:0020037">
    <property type="term" value="F:heme binding"/>
    <property type="evidence" value="ECO:0007669"/>
    <property type="project" value="InterPro"/>
</dbReference>
<name>A0A1Y6BAD8_9NEIS</name>
<dbReference type="AlphaFoldDB" id="A0A1Y6BAD8"/>
<proteinExistence type="predicted"/>
<dbReference type="STRING" id="1123014.SAMN02745746_00717"/>
<dbReference type="InterPro" id="IPR009056">
    <property type="entry name" value="Cyt_c-like_dom"/>
</dbReference>
<dbReference type="Pfam" id="PF13442">
    <property type="entry name" value="Cytochrome_CBB3"/>
    <property type="match status" value="1"/>
</dbReference>
<keyword evidence="2 6" id="KW-0349">Heme</keyword>
<evidence type="ECO:0000256" key="6">
    <source>
        <dbReference type="PROSITE-ProRule" id="PRU00433"/>
    </source>
</evidence>
<keyword evidence="5 6" id="KW-0408">Iron</keyword>
<dbReference type="Gene3D" id="1.10.760.10">
    <property type="entry name" value="Cytochrome c-like domain"/>
    <property type="match status" value="1"/>
</dbReference>